<dbReference type="EMBL" id="CP003179">
    <property type="protein sequence ID" value="AEW04634.1"/>
    <property type="molecule type" value="Genomic_DNA"/>
</dbReference>
<accession>G8TUI7</accession>
<dbReference type="Proteomes" id="UP000005439">
    <property type="component" value="Chromosome"/>
</dbReference>
<name>G8TUI7_SULAD</name>
<proteinExistence type="predicted"/>
<evidence type="ECO:0000313" key="3">
    <source>
        <dbReference type="Proteomes" id="UP000005439"/>
    </source>
</evidence>
<keyword evidence="3" id="KW-1185">Reference proteome</keyword>
<dbReference type="KEGG" id="sap:Sulac_1134"/>
<reference evidence="3" key="1">
    <citation type="submission" date="2011-12" db="EMBL/GenBank/DDBJ databases">
        <title>The complete genome of chromosome of Sulfobacillus acidophilus DSM 10332.</title>
        <authorList>
            <person name="Lucas S."/>
            <person name="Han J."/>
            <person name="Lapidus A."/>
            <person name="Bruce D."/>
            <person name="Goodwin L."/>
            <person name="Pitluck S."/>
            <person name="Peters L."/>
            <person name="Kyrpides N."/>
            <person name="Mavromatis K."/>
            <person name="Ivanova N."/>
            <person name="Mikhailova N."/>
            <person name="Chertkov O."/>
            <person name="Saunders E."/>
            <person name="Detter J.C."/>
            <person name="Tapia R."/>
            <person name="Han C."/>
            <person name="Land M."/>
            <person name="Hauser L."/>
            <person name="Markowitz V."/>
            <person name="Cheng J.-F."/>
            <person name="Hugenholtz P."/>
            <person name="Woyke T."/>
            <person name="Wu D."/>
            <person name="Pukall R."/>
            <person name="Gehrich-Schroeter G."/>
            <person name="Schneider S."/>
            <person name="Klenk H.-P."/>
            <person name="Eisen J.A."/>
        </authorList>
    </citation>
    <scope>NUCLEOTIDE SEQUENCE [LARGE SCALE GENOMIC DNA]</scope>
    <source>
        <strain evidence="3">ATCC 700253 / DSM 10332 / NAL</strain>
    </source>
</reference>
<feature type="region of interest" description="Disordered" evidence="1">
    <location>
        <begin position="81"/>
        <end position="101"/>
    </location>
</feature>
<evidence type="ECO:0000256" key="1">
    <source>
        <dbReference type="SAM" id="MobiDB-lite"/>
    </source>
</evidence>
<reference evidence="2 3" key="2">
    <citation type="journal article" date="2012" name="Stand. Genomic Sci.">
        <title>Complete genome sequence of the moderately thermophilic mineral-sulfide-oxidizing firmicute Sulfobacillus acidophilus type strain (NAL(T)).</title>
        <authorList>
            <person name="Anderson I."/>
            <person name="Chertkov O."/>
            <person name="Chen A."/>
            <person name="Saunders E."/>
            <person name="Lapidus A."/>
            <person name="Nolan M."/>
            <person name="Lucas S."/>
            <person name="Hammon N."/>
            <person name="Deshpande S."/>
            <person name="Cheng J.F."/>
            <person name="Han C."/>
            <person name="Tapia R."/>
            <person name="Goodwin L.A."/>
            <person name="Pitluck S."/>
            <person name="Liolios K."/>
            <person name="Pagani I."/>
            <person name="Ivanova N."/>
            <person name="Mikhailova N."/>
            <person name="Pati A."/>
            <person name="Palaniappan K."/>
            <person name="Land M."/>
            <person name="Pan C."/>
            <person name="Rohde M."/>
            <person name="Pukall R."/>
            <person name="Goker M."/>
            <person name="Detter J.C."/>
            <person name="Woyke T."/>
            <person name="Bristow J."/>
            <person name="Eisen J.A."/>
            <person name="Markowitz V."/>
            <person name="Hugenholtz P."/>
            <person name="Kyrpides N.C."/>
            <person name="Klenk H.P."/>
            <person name="Mavromatis K."/>
        </authorList>
    </citation>
    <scope>NUCLEOTIDE SEQUENCE [LARGE SCALE GENOMIC DNA]</scope>
    <source>
        <strain evidence="3">ATCC 700253 / DSM 10332 / NAL</strain>
    </source>
</reference>
<gene>
    <name evidence="2" type="ordered locus">Sulac_1134</name>
</gene>
<dbReference type="PATRIC" id="fig|679936.5.peg.1195"/>
<dbReference type="STRING" id="679936.Sulac_1134"/>
<sequence length="101" mass="11036">MQRMDLVHYTYEVTGTLLGADGTTLSGVTVVFDQAQWHAGHWTTRPPEKGLGDVCGVVDAQGRSVDNTTMPATFFPWRFQPDEPLPGPATDLEVIDPGHAR</sequence>
<evidence type="ECO:0000313" key="2">
    <source>
        <dbReference type="EMBL" id="AEW04634.1"/>
    </source>
</evidence>
<organism evidence="2 3">
    <name type="scientific">Sulfobacillus acidophilus (strain ATCC 700253 / DSM 10332 / NAL)</name>
    <dbReference type="NCBI Taxonomy" id="679936"/>
    <lineage>
        <taxon>Bacteria</taxon>
        <taxon>Bacillati</taxon>
        <taxon>Bacillota</taxon>
        <taxon>Clostridia</taxon>
        <taxon>Eubacteriales</taxon>
        <taxon>Clostridiales Family XVII. Incertae Sedis</taxon>
        <taxon>Sulfobacillus</taxon>
    </lineage>
</organism>
<protein>
    <submittedName>
        <fullName evidence="2">Uncharacterized protein</fullName>
    </submittedName>
</protein>
<dbReference type="AlphaFoldDB" id="G8TUI7"/>
<dbReference type="HOGENOM" id="CLU_2290224_0_0_9"/>